<dbReference type="AlphaFoldDB" id="A0A2S0RG94"/>
<sequence length="117" mass="13920">MSKSFTSKRKFRVWIYTPSHKTLIIRSEKQYHDVDYYVAKYDDPEITIDLEFTGVNFISVPEYFNEITIKKIGDKFIFNDNENWFVEAFSCVVGKSNWNYNQDVFSGLKYNDSIVIK</sequence>
<organism evidence="1 2">
    <name type="scientific">Flavobacterium magnum</name>
    <dbReference type="NCBI Taxonomy" id="2162713"/>
    <lineage>
        <taxon>Bacteria</taxon>
        <taxon>Pseudomonadati</taxon>
        <taxon>Bacteroidota</taxon>
        <taxon>Flavobacteriia</taxon>
        <taxon>Flavobacteriales</taxon>
        <taxon>Flavobacteriaceae</taxon>
        <taxon>Flavobacterium</taxon>
    </lineage>
</organism>
<dbReference type="RefSeq" id="WP_108372436.1">
    <property type="nucleotide sequence ID" value="NZ_CP028811.1"/>
</dbReference>
<dbReference type="Proteomes" id="UP000244193">
    <property type="component" value="Chromosome"/>
</dbReference>
<evidence type="ECO:0008006" key="3">
    <source>
        <dbReference type="Google" id="ProtNLM"/>
    </source>
</evidence>
<gene>
    <name evidence="1" type="ORF">HYN48_13155</name>
</gene>
<evidence type="ECO:0000313" key="2">
    <source>
        <dbReference type="Proteomes" id="UP000244193"/>
    </source>
</evidence>
<dbReference type="OrthoDB" id="954402at2"/>
<name>A0A2S0RG94_9FLAO</name>
<protein>
    <recommendedName>
        <fullName evidence="3">YopX protein domain-containing protein</fullName>
    </recommendedName>
</protein>
<reference evidence="1 2" key="1">
    <citation type="submission" date="2018-04" db="EMBL/GenBank/DDBJ databases">
        <title>Genome sequencing of Flavobacterium sp. HYN0048.</title>
        <authorList>
            <person name="Yi H."/>
            <person name="Baek C."/>
        </authorList>
    </citation>
    <scope>NUCLEOTIDE SEQUENCE [LARGE SCALE GENOMIC DNA]</scope>
    <source>
        <strain evidence="1 2">HYN0048</strain>
    </source>
</reference>
<evidence type="ECO:0000313" key="1">
    <source>
        <dbReference type="EMBL" id="AWA30947.1"/>
    </source>
</evidence>
<proteinExistence type="predicted"/>
<accession>A0A2S0RG94</accession>
<dbReference type="KEGG" id="fmg:HYN48_13155"/>
<dbReference type="EMBL" id="CP028811">
    <property type="protein sequence ID" value="AWA30947.1"/>
    <property type="molecule type" value="Genomic_DNA"/>
</dbReference>
<keyword evidence="2" id="KW-1185">Reference proteome</keyword>